<evidence type="ECO:0000256" key="2">
    <source>
        <dbReference type="ARBA" id="ARBA00004496"/>
    </source>
</evidence>
<dbReference type="Proteomes" id="UP000231292">
    <property type="component" value="Unassembled WGS sequence"/>
</dbReference>
<dbReference type="InterPro" id="IPR008880">
    <property type="entry name" value="Trigger_fac_C"/>
</dbReference>
<feature type="domain" description="Trigger factor ribosome-binding bacterial" evidence="10">
    <location>
        <begin position="1"/>
        <end position="143"/>
    </location>
</feature>
<dbReference type="SUPFAM" id="SSF109998">
    <property type="entry name" value="Triger factor/SurA peptide-binding domain-like"/>
    <property type="match status" value="1"/>
</dbReference>
<dbReference type="GO" id="GO:0003755">
    <property type="term" value="F:peptidyl-prolyl cis-trans isomerase activity"/>
    <property type="evidence" value="ECO:0007669"/>
    <property type="project" value="UniProtKB-KW"/>
</dbReference>
<comment type="subcellular location">
    <subcellularLocation>
        <location evidence="2">Cytoplasm</location>
    </subcellularLocation>
</comment>
<evidence type="ECO:0000256" key="3">
    <source>
        <dbReference type="ARBA" id="ARBA00005464"/>
    </source>
</evidence>
<evidence type="ECO:0000256" key="6">
    <source>
        <dbReference type="ARBA" id="ARBA00023110"/>
    </source>
</evidence>
<keyword evidence="7" id="KW-0143">Chaperone</keyword>
<dbReference type="InterPro" id="IPR027304">
    <property type="entry name" value="Trigger_fact/SurA_dom_sf"/>
</dbReference>
<gene>
    <name evidence="12" type="ORF">COX41_00145</name>
</gene>
<evidence type="ECO:0000256" key="7">
    <source>
        <dbReference type="ARBA" id="ARBA00023186"/>
    </source>
</evidence>
<keyword evidence="8" id="KW-0413">Isomerase</keyword>
<evidence type="ECO:0000256" key="9">
    <source>
        <dbReference type="ARBA" id="ARBA00029986"/>
    </source>
</evidence>
<dbReference type="Pfam" id="PF05698">
    <property type="entry name" value="Trigger_C"/>
    <property type="match status" value="1"/>
</dbReference>
<dbReference type="GO" id="GO:0005737">
    <property type="term" value="C:cytoplasm"/>
    <property type="evidence" value="ECO:0007669"/>
    <property type="project" value="UniProtKB-SubCell"/>
</dbReference>
<accession>A0A2G9YKW7</accession>
<feature type="domain" description="Trigger factor C-terminal" evidence="11">
    <location>
        <begin position="164"/>
        <end position="273"/>
    </location>
</feature>
<dbReference type="Gene3D" id="3.30.70.1050">
    <property type="entry name" value="Trigger factor ribosome-binding domain"/>
    <property type="match status" value="1"/>
</dbReference>
<dbReference type="Pfam" id="PF05697">
    <property type="entry name" value="Trigger_N"/>
    <property type="match status" value="1"/>
</dbReference>
<dbReference type="PANTHER" id="PTHR30560:SF3">
    <property type="entry name" value="TRIGGER FACTOR-LIKE PROTEIN TIG, CHLOROPLASTIC"/>
    <property type="match status" value="1"/>
</dbReference>
<dbReference type="AlphaFoldDB" id="A0A2G9YKW7"/>
<evidence type="ECO:0000313" key="13">
    <source>
        <dbReference type="Proteomes" id="UP000231292"/>
    </source>
</evidence>
<evidence type="ECO:0000256" key="5">
    <source>
        <dbReference type="ARBA" id="ARBA00016902"/>
    </source>
</evidence>
<comment type="catalytic activity">
    <reaction evidence="1">
        <text>[protein]-peptidylproline (omega=180) = [protein]-peptidylproline (omega=0)</text>
        <dbReference type="Rhea" id="RHEA:16237"/>
        <dbReference type="Rhea" id="RHEA-COMP:10747"/>
        <dbReference type="Rhea" id="RHEA-COMP:10748"/>
        <dbReference type="ChEBI" id="CHEBI:83833"/>
        <dbReference type="ChEBI" id="CHEBI:83834"/>
        <dbReference type="EC" id="5.2.1.8"/>
    </reaction>
</comment>
<keyword evidence="6" id="KW-0697">Rotamase</keyword>
<dbReference type="EC" id="5.2.1.8" evidence="4"/>
<dbReference type="InterPro" id="IPR037041">
    <property type="entry name" value="Trigger_fac_C_sf"/>
</dbReference>
<evidence type="ECO:0000256" key="8">
    <source>
        <dbReference type="ARBA" id="ARBA00023235"/>
    </source>
</evidence>
<comment type="similarity">
    <text evidence="3">Belongs to the FKBP-type PPIase family. Tig subfamily.</text>
</comment>
<dbReference type="InterPro" id="IPR036611">
    <property type="entry name" value="Trigger_fac_ribosome-bd_sf"/>
</dbReference>
<evidence type="ECO:0000256" key="4">
    <source>
        <dbReference type="ARBA" id="ARBA00013194"/>
    </source>
</evidence>
<dbReference type="GO" id="GO:0043335">
    <property type="term" value="P:protein unfolding"/>
    <property type="evidence" value="ECO:0007669"/>
    <property type="project" value="TreeGrafter"/>
</dbReference>
<evidence type="ECO:0000259" key="10">
    <source>
        <dbReference type="Pfam" id="PF05697"/>
    </source>
</evidence>
<dbReference type="GO" id="GO:0044183">
    <property type="term" value="F:protein folding chaperone"/>
    <property type="evidence" value="ECO:0007669"/>
    <property type="project" value="TreeGrafter"/>
</dbReference>
<organism evidence="12 13">
    <name type="scientific">Candidatus Sherwoodlollariibacterium unditelluris</name>
    <dbReference type="NCBI Taxonomy" id="1974757"/>
    <lineage>
        <taxon>Bacteria</taxon>
        <taxon>Pseudomonadati</taxon>
        <taxon>Candidatus Omnitrophota</taxon>
        <taxon>Candidatus Sherwoodlollariibacterium</taxon>
    </lineage>
</organism>
<name>A0A2G9YKW7_9BACT</name>
<dbReference type="Gene3D" id="1.10.3120.10">
    <property type="entry name" value="Trigger factor, C-terminal domain"/>
    <property type="match status" value="1"/>
</dbReference>
<dbReference type="GO" id="GO:0051083">
    <property type="term" value="P:'de novo' cotranslational protein folding"/>
    <property type="evidence" value="ECO:0007669"/>
    <property type="project" value="TreeGrafter"/>
</dbReference>
<comment type="caution">
    <text evidence="12">The sequence shown here is derived from an EMBL/GenBank/DDBJ whole genome shotgun (WGS) entry which is preliminary data.</text>
</comment>
<evidence type="ECO:0000256" key="1">
    <source>
        <dbReference type="ARBA" id="ARBA00000971"/>
    </source>
</evidence>
<dbReference type="GO" id="GO:0015031">
    <property type="term" value="P:protein transport"/>
    <property type="evidence" value="ECO:0007669"/>
    <property type="project" value="InterPro"/>
</dbReference>
<dbReference type="InterPro" id="IPR005215">
    <property type="entry name" value="Trig_fac"/>
</dbReference>
<dbReference type="EMBL" id="PCRK01000006">
    <property type="protein sequence ID" value="PIP19897.1"/>
    <property type="molecule type" value="Genomic_DNA"/>
</dbReference>
<dbReference type="PANTHER" id="PTHR30560">
    <property type="entry name" value="TRIGGER FACTOR CHAPERONE AND PEPTIDYL-PROLYL CIS/TRANS ISOMERASE"/>
    <property type="match status" value="1"/>
</dbReference>
<dbReference type="SUPFAM" id="SSF102735">
    <property type="entry name" value="Trigger factor ribosome-binding domain"/>
    <property type="match status" value="1"/>
</dbReference>
<sequence>MNTEVKKIDGNTREINVEVSGDMVKDKFEDVFKRILSEAKVPGFRPGHAPRDILEKQYGSYAHKQVLEELIPDIYNQAINKEGLDVIDLPKISEVKLDRDKLSFKARVEISPEIDVKDYKGIKINYKNVSVSSDEVKRAIDSLKESRKLEKIDDNLAKSLGYPSLAQLENVLEKQVFIQKENAERQKVESGIIEDLVKGLDFKLPQSLVKRQLEDMLRQAKVDLALKGIPADKIEEQAQKMREELEPEAKNQVKVYLVLLAIAKKENIAPDEHMPRRVMEFLLREANWNIA</sequence>
<proteinExistence type="inferred from homology"/>
<evidence type="ECO:0000313" key="12">
    <source>
        <dbReference type="EMBL" id="PIP19897.1"/>
    </source>
</evidence>
<dbReference type="InterPro" id="IPR008881">
    <property type="entry name" value="Trigger_fac_ribosome-bd_bac"/>
</dbReference>
<protein>
    <recommendedName>
        <fullName evidence="5">Trigger factor</fullName>
        <ecNumber evidence="4">5.2.1.8</ecNumber>
    </recommendedName>
    <alternativeName>
        <fullName evidence="9">PPIase</fullName>
    </alternativeName>
</protein>
<dbReference type="GO" id="GO:0043022">
    <property type="term" value="F:ribosome binding"/>
    <property type="evidence" value="ECO:0007669"/>
    <property type="project" value="TreeGrafter"/>
</dbReference>
<feature type="non-terminal residue" evidence="12">
    <location>
        <position position="291"/>
    </location>
</feature>
<evidence type="ECO:0000259" key="11">
    <source>
        <dbReference type="Pfam" id="PF05698"/>
    </source>
</evidence>
<reference evidence="12 13" key="1">
    <citation type="submission" date="2017-09" db="EMBL/GenBank/DDBJ databases">
        <title>Depth-based differentiation of microbial function through sediment-hosted aquifers and enrichment of novel symbionts in the deep terrestrial subsurface.</title>
        <authorList>
            <person name="Probst A.J."/>
            <person name="Ladd B."/>
            <person name="Jarett J.K."/>
            <person name="Geller-Mcgrath D.E."/>
            <person name="Sieber C.M."/>
            <person name="Emerson J.B."/>
            <person name="Anantharaman K."/>
            <person name="Thomas B.C."/>
            <person name="Malmstrom R."/>
            <person name="Stieglmeier M."/>
            <person name="Klingl A."/>
            <person name="Woyke T."/>
            <person name="Ryan C.M."/>
            <person name="Banfield J.F."/>
        </authorList>
    </citation>
    <scope>NUCLEOTIDE SEQUENCE [LARGE SCALE GENOMIC DNA]</scope>
    <source>
        <strain evidence="12">CG23_combo_of_CG06-09_8_20_14_all_41_10</strain>
    </source>
</reference>